<reference evidence="1 2" key="1">
    <citation type="submission" date="2021-06" db="EMBL/GenBank/DDBJ databases">
        <title>Caerostris darwini draft genome.</title>
        <authorList>
            <person name="Kono N."/>
            <person name="Arakawa K."/>
        </authorList>
    </citation>
    <scope>NUCLEOTIDE SEQUENCE [LARGE SCALE GENOMIC DNA]</scope>
</reference>
<dbReference type="AlphaFoldDB" id="A0AAV4Q6Z2"/>
<proteinExistence type="predicted"/>
<gene>
    <name evidence="1" type="ORF">CDAR_366611</name>
</gene>
<dbReference type="Proteomes" id="UP001054837">
    <property type="component" value="Unassembled WGS sequence"/>
</dbReference>
<sequence>MSLEAEIRLKPSKYLRNPMFNNNRLQRMSSDYVEESRPSRRLSPCVIFRSPPPNLTPHCRYRSIIPTLELLQPPCKCQD</sequence>
<organism evidence="1 2">
    <name type="scientific">Caerostris darwini</name>
    <dbReference type="NCBI Taxonomy" id="1538125"/>
    <lineage>
        <taxon>Eukaryota</taxon>
        <taxon>Metazoa</taxon>
        <taxon>Ecdysozoa</taxon>
        <taxon>Arthropoda</taxon>
        <taxon>Chelicerata</taxon>
        <taxon>Arachnida</taxon>
        <taxon>Araneae</taxon>
        <taxon>Araneomorphae</taxon>
        <taxon>Entelegynae</taxon>
        <taxon>Araneoidea</taxon>
        <taxon>Araneidae</taxon>
        <taxon>Caerostris</taxon>
    </lineage>
</organism>
<protein>
    <submittedName>
        <fullName evidence="1">Uncharacterized protein</fullName>
    </submittedName>
</protein>
<dbReference type="EMBL" id="BPLQ01003840">
    <property type="protein sequence ID" value="GIY03755.1"/>
    <property type="molecule type" value="Genomic_DNA"/>
</dbReference>
<evidence type="ECO:0000313" key="1">
    <source>
        <dbReference type="EMBL" id="GIY03755.1"/>
    </source>
</evidence>
<evidence type="ECO:0000313" key="2">
    <source>
        <dbReference type="Proteomes" id="UP001054837"/>
    </source>
</evidence>
<name>A0AAV4Q6Z2_9ARAC</name>
<comment type="caution">
    <text evidence="1">The sequence shown here is derived from an EMBL/GenBank/DDBJ whole genome shotgun (WGS) entry which is preliminary data.</text>
</comment>
<keyword evidence="2" id="KW-1185">Reference proteome</keyword>
<accession>A0AAV4Q6Z2</accession>